<name>A0AA35TFQ1_GEOBA</name>
<dbReference type="PANTHER" id="PTHR46383">
    <property type="entry name" value="ASPARTATE AMINOTRANSFERASE"/>
    <property type="match status" value="1"/>
</dbReference>
<dbReference type="InterPro" id="IPR050596">
    <property type="entry name" value="AspAT/PAT-like"/>
</dbReference>
<dbReference type="Pfam" id="PF00155">
    <property type="entry name" value="Aminotran_1_2"/>
    <property type="match status" value="1"/>
</dbReference>
<evidence type="ECO:0000256" key="2">
    <source>
        <dbReference type="ARBA" id="ARBA00007441"/>
    </source>
</evidence>
<keyword evidence="8" id="KW-1185">Reference proteome</keyword>
<dbReference type="GO" id="GO:0008483">
    <property type="term" value="F:transaminase activity"/>
    <property type="evidence" value="ECO:0007669"/>
    <property type="project" value="UniProtKB-KW"/>
</dbReference>
<dbReference type="PROSITE" id="PS00105">
    <property type="entry name" value="AA_TRANSFER_CLASS_1"/>
    <property type="match status" value="1"/>
</dbReference>
<reference evidence="7" key="1">
    <citation type="submission" date="2023-03" db="EMBL/GenBank/DDBJ databases">
        <authorList>
            <person name="Steffen K."/>
            <person name="Cardenas P."/>
        </authorList>
    </citation>
    <scope>NUCLEOTIDE SEQUENCE</scope>
</reference>
<dbReference type="Proteomes" id="UP001174909">
    <property type="component" value="Unassembled WGS sequence"/>
</dbReference>
<dbReference type="EMBL" id="CASHTH010003616">
    <property type="protein sequence ID" value="CAI8047144.1"/>
    <property type="molecule type" value="Genomic_DNA"/>
</dbReference>
<comment type="similarity">
    <text evidence="2">Belongs to the class-I pyridoxal-phosphate-dependent aminotransferase family.</text>
</comment>
<comment type="cofactor">
    <cofactor evidence="1">
        <name>pyridoxal 5'-phosphate</name>
        <dbReference type="ChEBI" id="CHEBI:597326"/>
    </cofactor>
</comment>
<accession>A0AA35TFQ1</accession>
<dbReference type="InterPro" id="IPR004839">
    <property type="entry name" value="Aminotransferase_I/II_large"/>
</dbReference>
<evidence type="ECO:0000256" key="4">
    <source>
        <dbReference type="ARBA" id="ARBA00022679"/>
    </source>
</evidence>
<comment type="caution">
    <text evidence="7">The sequence shown here is derived from an EMBL/GenBank/DDBJ whole genome shotgun (WGS) entry which is preliminary data.</text>
</comment>
<gene>
    <name evidence="7" type="ORF">GBAR_LOCUS26046</name>
</gene>
<evidence type="ECO:0000256" key="1">
    <source>
        <dbReference type="ARBA" id="ARBA00001933"/>
    </source>
</evidence>
<dbReference type="CDD" id="cd00609">
    <property type="entry name" value="AAT_like"/>
    <property type="match status" value="1"/>
</dbReference>
<keyword evidence="4" id="KW-0808">Transferase</keyword>
<keyword evidence="3 7" id="KW-0032">Aminotransferase</keyword>
<dbReference type="SUPFAM" id="SSF53383">
    <property type="entry name" value="PLP-dependent transferases"/>
    <property type="match status" value="1"/>
</dbReference>
<dbReference type="InterPro" id="IPR015424">
    <property type="entry name" value="PyrdxlP-dep_Trfase"/>
</dbReference>
<dbReference type="AlphaFoldDB" id="A0AA35TFQ1"/>
<dbReference type="InterPro" id="IPR015421">
    <property type="entry name" value="PyrdxlP-dep_Trfase_major"/>
</dbReference>
<evidence type="ECO:0000256" key="3">
    <source>
        <dbReference type="ARBA" id="ARBA00022576"/>
    </source>
</evidence>
<dbReference type="PANTHER" id="PTHR46383:SF1">
    <property type="entry name" value="ASPARTATE AMINOTRANSFERASE"/>
    <property type="match status" value="1"/>
</dbReference>
<dbReference type="GO" id="GO:0006520">
    <property type="term" value="P:amino acid metabolic process"/>
    <property type="evidence" value="ECO:0007669"/>
    <property type="project" value="InterPro"/>
</dbReference>
<evidence type="ECO:0000259" key="6">
    <source>
        <dbReference type="Pfam" id="PF00155"/>
    </source>
</evidence>
<keyword evidence="5" id="KW-0663">Pyridoxal phosphate</keyword>
<evidence type="ECO:0000256" key="5">
    <source>
        <dbReference type="ARBA" id="ARBA00022898"/>
    </source>
</evidence>
<dbReference type="Gene3D" id="3.90.1150.10">
    <property type="entry name" value="Aspartate Aminotransferase, domain 1"/>
    <property type="match status" value="1"/>
</dbReference>
<evidence type="ECO:0000313" key="7">
    <source>
        <dbReference type="EMBL" id="CAI8047144.1"/>
    </source>
</evidence>
<dbReference type="InterPro" id="IPR015422">
    <property type="entry name" value="PyrdxlP-dep_Trfase_small"/>
</dbReference>
<sequence>MLATCEEGDEVVIPTPYWPTFPEQVKIVGADPVLARAGEDTWFRPTRAVIEAGVTDRTRAIILNIPGNPSGVMLSPRELEEVAQLALEADAYLLWDDTYARLTFEPPPEGAYRRMQDILGHRFLVAGGASKTYAMTGWRLGWAIGPEPVIKGAASLQSQMTSNASSISQKAALAAVTADPAGFAWMTEEFARRMVRMRDGLLAIEGVRCGAPDGGFYLFPTFEAVLKPGEGSGALAAALLDEERVATVPGVAFGHDTHLRLSYATSDDVIDEGLGRIQRFFAGR</sequence>
<protein>
    <submittedName>
        <fullName evidence="7">Aspartate aminotransferase</fullName>
    </submittedName>
</protein>
<evidence type="ECO:0000313" key="8">
    <source>
        <dbReference type="Proteomes" id="UP001174909"/>
    </source>
</evidence>
<organism evidence="7 8">
    <name type="scientific">Geodia barretti</name>
    <name type="common">Barrett's horny sponge</name>
    <dbReference type="NCBI Taxonomy" id="519541"/>
    <lineage>
        <taxon>Eukaryota</taxon>
        <taxon>Metazoa</taxon>
        <taxon>Porifera</taxon>
        <taxon>Demospongiae</taxon>
        <taxon>Heteroscleromorpha</taxon>
        <taxon>Tetractinellida</taxon>
        <taxon>Astrophorina</taxon>
        <taxon>Geodiidae</taxon>
        <taxon>Geodia</taxon>
    </lineage>
</organism>
<dbReference type="Gene3D" id="3.40.640.10">
    <property type="entry name" value="Type I PLP-dependent aspartate aminotransferase-like (Major domain)"/>
    <property type="match status" value="1"/>
</dbReference>
<feature type="domain" description="Aminotransferase class I/classII large" evidence="6">
    <location>
        <begin position="2"/>
        <end position="277"/>
    </location>
</feature>
<dbReference type="GO" id="GO:0030170">
    <property type="term" value="F:pyridoxal phosphate binding"/>
    <property type="evidence" value="ECO:0007669"/>
    <property type="project" value="InterPro"/>
</dbReference>
<proteinExistence type="inferred from homology"/>
<dbReference type="InterPro" id="IPR004838">
    <property type="entry name" value="NHTrfase_class1_PyrdxlP-BS"/>
</dbReference>